<dbReference type="Gene3D" id="3.60.21.10">
    <property type="match status" value="1"/>
</dbReference>
<dbReference type="InterPro" id="IPR002372">
    <property type="entry name" value="PQQ_rpt_dom"/>
</dbReference>
<dbReference type="SMART" id="SM00564">
    <property type="entry name" value="PQQ"/>
    <property type="match status" value="6"/>
</dbReference>
<dbReference type="AlphaFoldDB" id="A0A832DEC9"/>
<evidence type="ECO:0000259" key="2">
    <source>
        <dbReference type="Pfam" id="PF00149"/>
    </source>
</evidence>
<dbReference type="PANTHER" id="PTHR34512:SF30">
    <property type="entry name" value="OUTER MEMBRANE PROTEIN ASSEMBLY FACTOR BAMB"/>
    <property type="match status" value="1"/>
</dbReference>
<dbReference type="Pfam" id="PF00149">
    <property type="entry name" value="Metallophos"/>
    <property type="match status" value="1"/>
</dbReference>
<name>A0A832DEC9_9BACT</name>
<evidence type="ECO:0000256" key="1">
    <source>
        <dbReference type="SAM" id="SignalP"/>
    </source>
</evidence>
<dbReference type="InterPro" id="IPR011047">
    <property type="entry name" value="Quinoprotein_ADH-like_sf"/>
</dbReference>
<accession>A0A832DEC9</accession>
<dbReference type="SUPFAM" id="SSF50998">
    <property type="entry name" value="Quinoprotein alcohol dehydrogenase-like"/>
    <property type="match status" value="1"/>
</dbReference>
<dbReference type="InterPro" id="IPR015943">
    <property type="entry name" value="WD40/YVTN_repeat-like_dom_sf"/>
</dbReference>
<feature type="domain" description="Pyrrolo-quinoline quinone repeat" evidence="3">
    <location>
        <begin position="547"/>
        <end position="610"/>
    </location>
</feature>
<dbReference type="SUPFAM" id="SSF56300">
    <property type="entry name" value="Metallo-dependent phosphatases"/>
    <property type="match status" value="1"/>
</dbReference>
<gene>
    <name evidence="4" type="ORF">ENS56_01040</name>
</gene>
<feature type="domain" description="Pyrrolo-quinoline quinone repeat" evidence="3">
    <location>
        <begin position="419"/>
        <end position="491"/>
    </location>
</feature>
<dbReference type="InterPro" id="IPR018391">
    <property type="entry name" value="PQQ_b-propeller_rpt"/>
</dbReference>
<evidence type="ECO:0000259" key="3">
    <source>
        <dbReference type="Pfam" id="PF13360"/>
    </source>
</evidence>
<comment type="caution">
    <text evidence="4">The sequence shown here is derived from an EMBL/GenBank/DDBJ whole genome shotgun (WGS) entry which is preliminary data.</text>
</comment>
<dbReference type="GO" id="GO:0016787">
    <property type="term" value="F:hydrolase activity"/>
    <property type="evidence" value="ECO:0007669"/>
    <property type="project" value="InterPro"/>
</dbReference>
<feature type="domain" description="Pyrrolo-quinoline quinone repeat" evidence="3">
    <location>
        <begin position="281"/>
        <end position="402"/>
    </location>
</feature>
<proteinExistence type="predicted"/>
<feature type="domain" description="Calcineurin-like phosphoesterase" evidence="2">
    <location>
        <begin position="21"/>
        <end position="196"/>
    </location>
</feature>
<dbReference type="Pfam" id="PF13360">
    <property type="entry name" value="PQQ_2"/>
    <property type="match status" value="3"/>
</dbReference>
<evidence type="ECO:0000313" key="4">
    <source>
        <dbReference type="EMBL" id="HGT46603.1"/>
    </source>
</evidence>
<keyword evidence="1" id="KW-0732">Signal</keyword>
<dbReference type="Gene3D" id="2.130.10.10">
    <property type="entry name" value="YVTN repeat-like/Quinoprotein amine dehydrogenase"/>
    <property type="match status" value="2"/>
</dbReference>
<feature type="signal peptide" evidence="1">
    <location>
        <begin position="1"/>
        <end position="17"/>
    </location>
</feature>
<feature type="chain" id="PRO_5032326308" evidence="1">
    <location>
        <begin position="18"/>
        <end position="611"/>
    </location>
</feature>
<reference evidence="4" key="1">
    <citation type="journal article" date="2020" name="mSystems">
        <title>Genome- and Community-Level Interaction Insights into Carbon Utilization and Element Cycling Functions of Hydrothermarchaeota in Hydrothermal Sediment.</title>
        <authorList>
            <person name="Zhou Z."/>
            <person name="Liu Y."/>
            <person name="Xu W."/>
            <person name="Pan J."/>
            <person name="Luo Z.H."/>
            <person name="Li M."/>
        </authorList>
    </citation>
    <scope>NUCLEOTIDE SEQUENCE [LARGE SCALE GENOMIC DNA]</scope>
    <source>
        <strain evidence="4">SpSt-500</strain>
    </source>
</reference>
<dbReference type="InterPro" id="IPR029052">
    <property type="entry name" value="Metallo-depent_PP-like"/>
</dbReference>
<dbReference type="EMBL" id="DSVI01000004">
    <property type="protein sequence ID" value="HGT46603.1"/>
    <property type="molecule type" value="Genomic_DNA"/>
</dbReference>
<dbReference type="InterPro" id="IPR004843">
    <property type="entry name" value="Calcineurin-like_PHP"/>
</dbReference>
<organism evidence="4">
    <name type="scientific">Ignavibacterium album</name>
    <dbReference type="NCBI Taxonomy" id="591197"/>
    <lineage>
        <taxon>Bacteria</taxon>
        <taxon>Pseudomonadati</taxon>
        <taxon>Ignavibacteriota</taxon>
        <taxon>Ignavibacteria</taxon>
        <taxon>Ignavibacteriales</taxon>
        <taxon>Ignavibacteriaceae</taxon>
        <taxon>Ignavibacterium</taxon>
    </lineage>
</organism>
<protein>
    <submittedName>
        <fullName evidence="4">Metallophosphoesterase</fullName>
    </submittedName>
</protein>
<sequence length="611" mass="69589">MRKILIVLLFSFTSLFAQQIKFAWLTDIHIGYPTAEEDLNQSVNDINSIDDLNFTIVSGDITATGTFKELLLAKSILDKLNKPYYIIPGNHDTKWSESGCTDFIKLWGNDRFIFEQDDFLFVGLHQGPRMRMADGFFAPEDLRWFDLLLKSKSYSSMPLIFITHYPLDESIANWYEMTDRLKNLNTKIVLCGHGHKNKFYNFEGIAGVMGRSNLRANENNGGYNLVEIKNDSIYFFEKNNSEPDYNQWLAISLMKTDLDSQIIKRPDYSINNSFPNVKIKWQFNSGYTIGSSASLKDNSFFVGDASGKFYSFNVKEGSINWTYTTRSTIYSTAAVEKNYVVFGSTDSSIYCLNSDNGELFWEFKTQAAVLTSPIISNNIIYIGGSDKKFRAIDLTSGKLLWEFDKLNGFIESKPTLFNNKIIFGAWDEHLYCLDAQSGNLIWKWKGDRNGIFYSPAVCTPVVSDGIVYLVAPDRKMTAIEIETGKQIWRTDKFQVRETIGISEDEKKIFIRTMNDTILSIPCSSKLNEPSWITDCKFGYDISSAQIVEKDGTIFYPTKNGLVFALNSEDGKILWKYKVSNGFVNTITPIDKNNLVITAFDGKITFLSVEDK</sequence>
<dbReference type="PANTHER" id="PTHR34512">
    <property type="entry name" value="CELL SURFACE PROTEIN"/>
    <property type="match status" value="1"/>
</dbReference>